<evidence type="ECO:0000313" key="3">
    <source>
        <dbReference type="Proteomes" id="UP000544122"/>
    </source>
</evidence>
<dbReference type="EMBL" id="JAAVLX010000002">
    <property type="protein sequence ID" value="NOJ39114.1"/>
    <property type="molecule type" value="Genomic_DNA"/>
</dbReference>
<dbReference type="Proteomes" id="UP000544122">
    <property type="component" value="Unassembled WGS sequence"/>
</dbReference>
<dbReference type="PANTHER" id="PTHR43283:SF3">
    <property type="entry name" value="BETA-LACTAMASE FAMILY PROTEIN (AFU_ORTHOLOGUE AFUA_5G07500)"/>
    <property type="match status" value="1"/>
</dbReference>
<evidence type="ECO:0000259" key="1">
    <source>
        <dbReference type="Pfam" id="PF00144"/>
    </source>
</evidence>
<dbReference type="InterPro" id="IPR001466">
    <property type="entry name" value="Beta-lactam-related"/>
</dbReference>
<accession>A0A7Y4GNM5</accession>
<dbReference type="RefSeq" id="WP_171578373.1">
    <property type="nucleotide sequence ID" value="NZ_JAAVLX010000002.1"/>
</dbReference>
<feature type="domain" description="Beta-lactamase-related" evidence="1">
    <location>
        <begin position="54"/>
        <end position="410"/>
    </location>
</feature>
<dbReference type="PANTHER" id="PTHR43283">
    <property type="entry name" value="BETA-LACTAMASE-RELATED"/>
    <property type="match status" value="1"/>
</dbReference>
<dbReference type="AlphaFoldDB" id="A0A7Y4GNM5"/>
<dbReference type="InterPro" id="IPR050789">
    <property type="entry name" value="Diverse_Enzym_Activities"/>
</dbReference>
<name>A0A7Y4GNM5_9BRAD</name>
<comment type="caution">
    <text evidence="2">The sequence shown here is derived from an EMBL/GenBank/DDBJ whole genome shotgun (WGS) entry which is preliminary data.</text>
</comment>
<organism evidence="2 3">
    <name type="scientific">Bradyrhizobium australiense</name>
    <dbReference type="NCBI Taxonomy" id="2721161"/>
    <lineage>
        <taxon>Bacteria</taxon>
        <taxon>Pseudomonadati</taxon>
        <taxon>Pseudomonadota</taxon>
        <taxon>Alphaproteobacteria</taxon>
        <taxon>Hyphomicrobiales</taxon>
        <taxon>Nitrobacteraceae</taxon>
        <taxon>Bradyrhizobium</taxon>
    </lineage>
</organism>
<evidence type="ECO:0000313" key="2">
    <source>
        <dbReference type="EMBL" id="NOJ39114.1"/>
    </source>
</evidence>
<sequence length="429" mass="46256">MKTFKAAGDRIIIALSVVLAIALLSGSVRADQLPLSQPEKVGLSSDRLKHLMATLKAEVETGRLPGAVIAIARRGLLAHFESVGFRDPEANAAMPRDAIFSIASMTKPMVSVAIMMLHEEGKLFLFDPVDKYLPALANMQLAVTKIDGTVDIVPAARQPTIQDLLRHTSGFTYGSNGTTEAHEMQPVSSSFAALNYTGPEFIDLLSKAPLINQPGAVWDYGLSVDVLGLIVEAITGKSLGAFLEDRIWKPLGMVDTSFVVPDAKGARYARAFPKDPLTSQPQVVLHAIDRPLKFECGGGCAVSTAMDYLRFAQMLANKGTLDGQRILSRKTLELMTSDQLDPNVRARTTSTVLAEGYSFGLGFIVRTQIGRADLAGSTGEFAWGGAFGTYFWVDPQEDLAVVFMAATPSELRAHFRALVKNLVLASIVD</sequence>
<gene>
    <name evidence="2" type="ORF">HCN58_05760</name>
</gene>
<protein>
    <submittedName>
        <fullName evidence="2">Beta-lactamase family protein</fullName>
    </submittedName>
</protein>
<dbReference type="Pfam" id="PF00144">
    <property type="entry name" value="Beta-lactamase"/>
    <property type="match status" value="1"/>
</dbReference>
<dbReference type="InterPro" id="IPR012338">
    <property type="entry name" value="Beta-lactam/transpept-like"/>
</dbReference>
<keyword evidence="3" id="KW-1185">Reference proteome</keyword>
<dbReference type="Gene3D" id="3.40.710.10">
    <property type="entry name" value="DD-peptidase/beta-lactamase superfamily"/>
    <property type="match status" value="1"/>
</dbReference>
<proteinExistence type="predicted"/>
<reference evidence="2 3" key="1">
    <citation type="submission" date="2020-03" db="EMBL/GenBank/DDBJ databases">
        <title>Bradyrhizobium diversity isolated from nodules of Indigofera sp.</title>
        <authorList>
            <person name="Klepa M."/>
            <person name="Helene L."/>
            <person name="Hungria M."/>
        </authorList>
    </citation>
    <scope>NUCLEOTIDE SEQUENCE [LARGE SCALE GENOMIC DNA]</scope>
    <source>
        <strain evidence="2 3">WSM 1791</strain>
    </source>
</reference>
<dbReference type="SUPFAM" id="SSF56601">
    <property type="entry name" value="beta-lactamase/transpeptidase-like"/>
    <property type="match status" value="1"/>
</dbReference>